<sequence>MKPLLAFAVLATLGSTMLASETAEWPDLVEPSVQVFDDPYRDLSYPEIEALKTIASARQALARGGLSDHQQSEFEEIARGANLRFLESGKNADWLIEQRWVVAERRQKAATTGNREVDGQVVSLSGYAIPAPPDPDGTSVAYLVPERGMCSHMPPPNANQMIKVRLTDAWQPRAVHEPVRLTGKLSISPTQEVVRIVDGPVEMNATFLMEVEHAETFADVKAKAGKSPDINAANALAQKLRASSAFSSTSQSVKP</sequence>
<organism evidence="2 3">
    <name type="scientific">Roseobacter litoralis (strain ATCC 49566 / DSM 6996 / JCM 21268 / NBRC 15278 / OCh 149)</name>
    <dbReference type="NCBI Taxonomy" id="391595"/>
    <lineage>
        <taxon>Bacteria</taxon>
        <taxon>Pseudomonadati</taxon>
        <taxon>Pseudomonadota</taxon>
        <taxon>Alphaproteobacteria</taxon>
        <taxon>Rhodobacterales</taxon>
        <taxon>Roseobacteraceae</taxon>
        <taxon>Roseobacter</taxon>
    </lineage>
</organism>
<dbReference type="Gene3D" id="2.40.50.870">
    <property type="entry name" value="Protein of unknown function (DUF3299)"/>
    <property type="match status" value="1"/>
</dbReference>
<dbReference type="HOGENOM" id="CLU_099457_0_0_5"/>
<protein>
    <recommendedName>
        <fullName evidence="4">DUF3299 domain-containing protein</fullName>
    </recommendedName>
</protein>
<dbReference type="AlphaFoldDB" id="F7ZBS0"/>
<dbReference type="eggNOG" id="COG3495">
    <property type="taxonomic scope" value="Bacteria"/>
</dbReference>
<gene>
    <name evidence="2" type="ordered locus">RLO149_c011050</name>
</gene>
<evidence type="ECO:0000313" key="3">
    <source>
        <dbReference type="Proteomes" id="UP000001353"/>
    </source>
</evidence>
<evidence type="ECO:0008006" key="4">
    <source>
        <dbReference type="Google" id="ProtNLM"/>
    </source>
</evidence>
<dbReference type="STRING" id="391595.RLO149_c011050"/>
<dbReference type="Proteomes" id="UP000001353">
    <property type="component" value="Chromosome"/>
</dbReference>
<dbReference type="OrthoDB" id="9812956at2"/>
<reference evidence="2 3" key="1">
    <citation type="journal article" date="2011" name="BMC Genomics">
        <title>Comparative genome analysis and genome-guided physiological analysis of Roseobacter litoralis.</title>
        <authorList>
            <person name="Kalhoefer D."/>
            <person name="Thole S."/>
            <person name="Voget S."/>
            <person name="Lehmann R."/>
            <person name="Liesegang H."/>
            <person name="Wollher A."/>
            <person name="Daniel R."/>
            <person name="Simon M."/>
            <person name="Brinkhoff T."/>
        </authorList>
    </citation>
    <scope>NUCLEOTIDE SEQUENCE [LARGE SCALE GENOMIC DNA]</scope>
    <source>
        <strain evidence="3">ATCC 49566 / DSM 6996 / JCM 21268 / NBRC 15278 / OCh 149</strain>
    </source>
</reference>
<dbReference type="EMBL" id="CP002623">
    <property type="protein sequence ID" value="AEI93112.1"/>
    <property type="molecule type" value="Genomic_DNA"/>
</dbReference>
<evidence type="ECO:0000313" key="2">
    <source>
        <dbReference type="EMBL" id="AEI93112.1"/>
    </source>
</evidence>
<name>F7ZBS0_ROSLO</name>
<dbReference type="KEGG" id="rli:RLO149_c011050"/>
<feature type="signal peptide" evidence="1">
    <location>
        <begin position="1"/>
        <end position="19"/>
    </location>
</feature>
<dbReference type="Pfam" id="PF11736">
    <property type="entry name" value="DUF3299"/>
    <property type="match status" value="1"/>
</dbReference>
<proteinExistence type="predicted"/>
<dbReference type="RefSeq" id="WP_013961050.1">
    <property type="nucleotide sequence ID" value="NC_015730.1"/>
</dbReference>
<feature type="chain" id="PRO_5003372992" description="DUF3299 domain-containing protein" evidence="1">
    <location>
        <begin position="20"/>
        <end position="255"/>
    </location>
</feature>
<dbReference type="InterPro" id="IPR021727">
    <property type="entry name" value="DUF3299"/>
</dbReference>
<evidence type="ECO:0000256" key="1">
    <source>
        <dbReference type="SAM" id="SignalP"/>
    </source>
</evidence>
<keyword evidence="1" id="KW-0732">Signal</keyword>
<keyword evidence="3" id="KW-1185">Reference proteome</keyword>
<accession>F7ZBS0</accession>